<keyword evidence="1" id="KW-0472">Membrane</keyword>
<evidence type="ECO:0000256" key="1">
    <source>
        <dbReference type="SAM" id="Phobius"/>
    </source>
</evidence>
<proteinExistence type="predicted"/>
<dbReference type="Proteomes" id="UP000179076">
    <property type="component" value="Unassembled WGS sequence"/>
</dbReference>
<protein>
    <submittedName>
        <fullName evidence="2">Uncharacterized protein</fullName>
    </submittedName>
</protein>
<evidence type="ECO:0000313" key="2">
    <source>
        <dbReference type="EMBL" id="OGI63012.1"/>
    </source>
</evidence>
<evidence type="ECO:0000313" key="3">
    <source>
        <dbReference type="Proteomes" id="UP000179076"/>
    </source>
</evidence>
<feature type="transmembrane region" description="Helical" evidence="1">
    <location>
        <begin position="23"/>
        <end position="43"/>
    </location>
</feature>
<reference evidence="2 3" key="1">
    <citation type="journal article" date="2016" name="Nat. Commun.">
        <title>Thousands of microbial genomes shed light on interconnected biogeochemical processes in an aquifer system.</title>
        <authorList>
            <person name="Anantharaman K."/>
            <person name="Brown C.T."/>
            <person name="Hug L.A."/>
            <person name="Sharon I."/>
            <person name="Castelle C.J."/>
            <person name="Probst A.J."/>
            <person name="Thomas B.C."/>
            <person name="Singh A."/>
            <person name="Wilkins M.J."/>
            <person name="Karaoz U."/>
            <person name="Brodie E.L."/>
            <person name="Williams K.H."/>
            <person name="Hubbard S.S."/>
            <person name="Banfield J.F."/>
        </authorList>
    </citation>
    <scope>NUCLEOTIDE SEQUENCE [LARGE SCALE GENOMIC DNA]</scope>
</reference>
<comment type="caution">
    <text evidence="2">The sequence shown here is derived from an EMBL/GenBank/DDBJ whole genome shotgun (WGS) entry which is preliminary data.</text>
</comment>
<feature type="transmembrane region" description="Helical" evidence="1">
    <location>
        <begin position="115"/>
        <end position="133"/>
    </location>
</feature>
<organism evidence="2 3">
    <name type="scientific">Candidatus Muproteobacteria bacterium RBG_16_60_9</name>
    <dbReference type="NCBI Taxonomy" id="1817755"/>
    <lineage>
        <taxon>Bacteria</taxon>
        <taxon>Pseudomonadati</taxon>
        <taxon>Pseudomonadota</taxon>
        <taxon>Candidatus Muproteobacteria</taxon>
    </lineage>
</organism>
<gene>
    <name evidence="2" type="ORF">A2W18_13025</name>
</gene>
<keyword evidence="1" id="KW-1133">Transmembrane helix</keyword>
<sequence>MGKSVATTVGAVYLSTARTREHFLIALVMLPLSVVAFVIGLRWGIVGVAFGYAAVALTFVYVYLGIAFRFIHLRFRDFHASIARPVAGSLVMAVAVVAVQRWLETVTTVDVVLRLISSVVTGIGVYGAMSFLVNRDQINELLRISRAALRPSKPAVSE</sequence>
<dbReference type="AlphaFoldDB" id="A0A1F6V043"/>
<keyword evidence="1" id="KW-0812">Transmembrane</keyword>
<dbReference type="EMBL" id="MFSP01000163">
    <property type="protein sequence ID" value="OGI63012.1"/>
    <property type="molecule type" value="Genomic_DNA"/>
</dbReference>
<name>A0A1F6V043_9PROT</name>
<feature type="transmembrane region" description="Helical" evidence="1">
    <location>
        <begin position="82"/>
        <end position="103"/>
    </location>
</feature>
<feature type="transmembrane region" description="Helical" evidence="1">
    <location>
        <begin position="49"/>
        <end position="70"/>
    </location>
</feature>
<accession>A0A1F6V043</accession>